<accession>A0A315XLW1</accession>
<organism evidence="1 2">
    <name type="scientific">Methanobrevibacter thaueri</name>
    <dbReference type="NCBI Taxonomy" id="190975"/>
    <lineage>
        <taxon>Archaea</taxon>
        <taxon>Methanobacteriati</taxon>
        <taxon>Methanobacteriota</taxon>
        <taxon>Methanomada group</taxon>
        <taxon>Methanobacteria</taxon>
        <taxon>Methanobacteriales</taxon>
        <taxon>Methanobacteriaceae</taxon>
        <taxon>Methanobrevibacter</taxon>
    </lineage>
</organism>
<gene>
    <name evidence="1" type="ORF">MBBTH_11130</name>
</gene>
<proteinExistence type="predicted"/>
<name>A0A315XLW1_9EURY</name>
<dbReference type="EMBL" id="MZGS01000021">
    <property type="protein sequence ID" value="PWB87316.1"/>
    <property type="molecule type" value="Genomic_DNA"/>
</dbReference>
<evidence type="ECO:0000313" key="2">
    <source>
        <dbReference type="Proteomes" id="UP000251717"/>
    </source>
</evidence>
<sequence length="129" mass="15965">MSRSKKLTQREIYFDRERKLNQMINKFARLTFRGNLNDLDSYDAMNRMRLEIKRIFDIQSEELHNQSRRRRYIYYEQLSRFKSIYCHWKTVSFPAFITRVFNLPEHLIHSLEWFYAGIKKGYDVSYSIF</sequence>
<reference evidence="1 2" key="1">
    <citation type="submission" date="2017-03" db="EMBL/GenBank/DDBJ databases">
        <title>Genome sequence of Methanobrevibacter thaueri.</title>
        <authorList>
            <person name="Poehlein A."/>
            <person name="Seedorf H."/>
            <person name="Daniel R."/>
        </authorList>
    </citation>
    <scope>NUCLEOTIDE SEQUENCE [LARGE SCALE GENOMIC DNA]</scope>
    <source>
        <strain evidence="1 2">DSM 11995</strain>
    </source>
</reference>
<keyword evidence="2" id="KW-1185">Reference proteome</keyword>
<dbReference type="Proteomes" id="UP000251717">
    <property type="component" value="Unassembled WGS sequence"/>
</dbReference>
<protein>
    <submittedName>
        <fullName evidence="1">Uncharacterized protein</fullName>
    </submittedName>
</protein>
<dbReference type="RefSeq" id="WP_116592065.1">
    <property type="nucleotide sequence ID" value="NZ_MZGS01000021.1"/>
</dbReference>
<comment type="caution">
    <text evidence="1">The sequence shown here is derived from an EMBL/GenBank/DDBJ whole genome shotgun (WGS) entry which is preliminary data.</text>
</comment>
<evidence type="ECO:0000313" key="1">
    <source>
        <dbReference type="EMBL" id="PWB87316.1"/>
    </source>
</evidence>
<dbReference type="AlphaFoldDB" id="A0A315XLW1"/>
<dbReference type="OrthoDB" id="374092at2157"/>